<dbReference type="EMBL" id="JGYV01000001">
    <property type="protein sequence ID" value="KFI65878.1"/>
    <property type="molecule type" value="Genomic_DNA"/>
</dbReference>
<dbReference type="InterPro" id="IPR010982">
    <property type="entry name" value="Lambda_DNA-bd_dom_sf"/>
</dbReference>
<feature type="region of interest" description="Disordered" evidence="1">
    <location>
        <begin position="229"/>
        <end position="250"/>
    </location>
</feature>
<dbReference type="Gene3D" id="1.10.260.40">
    <property type="entry name" value="lambda repressor-like DNA-binding domains"/>
    <property type="match status" value="1"/>
</dbReference>
<name>A0A087B4C8_9BIFI</name>
<comment type="caution">
    <text evidence="2">The sequence shown here is derived from an EMBL/GenBank/DDBJ whole genome shotgun (WGS) entry which is preliminary data.</text>
</comment>
<dbReference type="AlphaFoldDB" id="A0A087B4C8"/>
<reference evidence="2 3" key="1">
    <citation type="submission" date="2014-03" db="EMBL/GenBank/DDBJ databases">
        <title>Genomics of Bifidobacteria.</title>
        <authorList>
            <person name="Ventura M."/>
            <person name="Milani C."/>
            <person name="Lugli G.A."/>
        </authorList>
    </citation>
    <scope>NUCLEOTIDE SEQUENCE [LARGE SCALE GENOMIC DNA]</scope>
    <source>
        <strain evidence="2 3">LMG 10738</strain>
    </source>
</reference>
<dbReference type="SUPFAM" id="SSF47413">
    <property type="entry name" value="lambda repressor-like DNA-binding domains"/>
    <property type="match status" value="1"/>
</dbReference>
<evidence type="ECO:0000256" key="1">
    <source>
        <dbReference type="SAM" id="MobiDB-lite"/>
    </source>
</evidence>
<sequence length="250" mass="28080">MTPAEFKSCRESLGLSTRWLADRWGVSEYSVQRWERSRLLPDDLQADLLGLQVRFAAEVAKGIEEHGDAIIVPRTNAESVQDFPATWWRLIAWQIRLKTEVSSSTTMTTPTASTTRSTTWRATMSKRKNTVKLTPLWLPYIRDKLGTTFSELQRFRTQQVGGQDAYKTMMGDVWNVGDSIRTAPLWWVSRDMTTLASDTVDQGDFPHADAPSPTGMVFFDDGLPGIHADTTTGEQPTPIFLHAEPGRGSE</sequence>
<protein>
    <submittedName>
        <fullName evidence="2">Uncharacterized protein</fullName>
    </submittedName>
</protein>
<keyword evidence="3" id="KW-1185">Reference proteome</keyword>
<accession>A0A087B4C8</accession>
<evidence type="ECO:0000313" key="2">
    <source>
        <dbReference type="EMBL" id="KFI65878.1"/>
    </source>
</evidence>
<dbReference type="Proteomes" id="UP000029067">
    <property type="component" value="Unassembled WGS sequence"/>
</dbReference>
<proteinExistence type="predicted"/>
<dbReference type="GO" id="GO:0003677">
    <property type="term" value="F:DNA binding"/>
    <property type="evidence" value="ECO:0007669"/>
    <property type="project" value="InterPro"/>
</dbReference>
<organism evidence="2 3">
    <name type="scientific">Bifidobacterium cuniculi</name>
    <dbReference type="NCBI Taxonomy" id="1688"/>
    <lineage>
        <taxon>Bacteria</taxon>
        <taxon>Bacillati</taxon>
        <taxon>Actinomycetota</taxon>
        <taxon>Actinomycetes</taxon>
        <taxon>Bifidobacteriales</taxon>
        <taxon>Bifidobacteriaceae</taxon>
        <taxon>Bifidobacterium</taxon>
    </lineage>
</organism>
<evidence type="ECO:0000313" key="3">
    <source>
        <dbReference type="Proteomes" id="UP000029067"/>
    </source>
</evidence>
<dbReference type="STRING" id="1688.BCUN_0373"/>
<gene>
    <name evidence="2" type="ORF">BCUN_0373</name>
</gene>